<organism evidence="2 3">
    <name type="scientific">Chlamydomonas eustigma</name>
    <dbReference type="NCBI Taxonomy" id="1157962"/>
    <lineage>
        <taxon>Eukaryota</taxon>
        <taxon>Viridiplantae</taxon>
        <taxon>Chlorophyta</taxon>
        <taxon>core chlorophytes</taxon>
        <taxon>Chlorophyceae</taxon>
        <taxon>CS clade</taxon>
        <taxon>Chlamydomonadales</taxon>
        <taxon>Chlamydomonadaceae</taxon>
        <taxon>Chlamydomonas</taxon>
    </lineage>
</organism>
<evidence type="ECO:0000256" key="1">
    <source>
        <dbReference type="SAM" id="MobiDB-lite"/>
    </source>
</evidence>
<dbReference type="EMBL" id="BEGY01000048">
    <property type="protein sequence ID" value="GAX80025.1"/>
    <property type="molecule type" value="Genomic_DNA"/>
</dbReference>
<reference evidence="2 3" key="1">
    <citation type="submission" date="2017-08" db="EMBL/GenBank/DDBJ databases">
        <title>Acidophilic green algal genome provides insights into adaptation to an acidic environment.</title>
        <authorList>
            <person name="Hirooka S."/>
            <person name="Hirose Y."/>
            <person name="Kanesaki Y."/>
            <person name="Higuchi S."/>
            <person name="Fujiwara T."/>
            <person name="Onuma R."/>
            <person name="Era A."/>
            <person name="Ohbayashi R."/>
            <person name="Uzuka A."/>
            <person name="Nozaki H."/>
            <person name="Yoshikawa H."/>
            <person name="Miyagishima S.Y."/>
        </authorList>
    </citation>
    <scope>NUCLEOTIDE SEQUENCE [LARGE SCALE GENOMIC DNA]</scope>
    <source>
        <strain evidence="2 3">NIES-2499</strain>
    </source>
</reference>
<proteinExistence type="predicted"/>
<accession>A0A250XA96</accession>
<name>A0A250XA96_9CHLO</name>
<evidence type="ECO:0000313" key="2">
    <source>
        <dbReference type="EMBL" id="GAX80025.1"/>
    </source>
</evidence>
<dbReference type="Pfam" id="PF10175">
    <property type="entry name" value="MPP6"/>
    <property type="match status" value="1"/>
</dbReference>
<evidence type="ECO:0000313" key="3">
    <source>
        <dbReference type="Proteomes" id="UP000232323"/>
    </source>
</evidence>
<dbReference type="Proteomes" id="UP000232323">
    <property type="component" value="Unassembled WGS sequence"/>
</dbReference>
<comment type="caution">
    <text evidence="2">The sequence shown here is derived from an EMBL/GenBank/DDBJ whole genome shotgun (WGS) entry which is preliminary data.</text>
</comment>
<sequence>MSKPALSTRVQGMKFMQRAKEKQVLAEVDRRYQEQQEASNTAIKIEDVDVPQPSTATIDQNMNQRGCKILYEGNPQASVLGRFVFTAGKSSLQPAEKKQLADAHTAEAAQEAPISDVDMARAFMRGPAVDARKTEDNVARKKARNR</sequence>
<keyword evidence="3" id="KW-1185">Reference proteome</keyword>
<feature type="compositionally biased region" description="Basic and acidic residues" evidence="1">
    <location>
        <begin position="130"/>
        <end position="139"/>
    </location>
</feature>
<protein>
    <submittedName>
        <fullName evidence="2">Uncharacterized protein</fullName>
    </submittedName>
</protein>
<feature type="region of interest" description="Disordered" evidence="1">
    <location>
        <begin position="126"/>
        <end position="146"/>
    </location>
</feature>
<dbReference type="AlphaFoldDB" id="A0A250XA96"/>
<gene>
    <name evidence="2" type="ORF">CEUSTIGMA_g7464.t1</name>
</gene>